<evidence type="ECO:0000313" key="2">
    <source>
        <dbReference type="Proteomes" id="UP000738359"/>
    </source>
</evidence>
<reference evidence="1" key="1">
    <citation type="journal article" date="2020" name="Fungal Divers.">
        <title>Resolving the Mortierellaceae phylogeny through synthesis of multi-gene phylogenetics and phylogenomics.</title>
        <authorList>
            <person name="Vandepol N."/>
            <person name="Liber J."/>
            <person name="Desiro A."/>
            <person name="Na H."/>
            <person name="Kennedy M."/>
            <person name="Barry K."/>
            <person name="Grigoriev I.V."/>
            <person name="Miller A.N."/>
            <person name="O'Donnell K."/>
            <person name="Stajich J.E."/>
            <person name="Bonito G."/>
        </authorList>
    </citation>
    <scope>NUCLEOTIDE SEQUENCE</scope>
    <source>
        <strain evidence="1">CK1249</strain>
    </source>
</reference>
<dbReference type="OrthoDB" id="2407910at2759"/>
<protein>
    <submittedName>
        <fullName evidence="1">Uncharacterized protein</fullName>
    </submittedName>
</protein>
<feature type="non-terminal residue" evidence="1">
    <location>
        <position position="90"/>
    </location>
</feature>
<name>A0A9P6J9F2_MORAP</name>
<dbReference type="Proteomes" id="UP000738359">
    <property type="component" value="Unassembled WGS sequence"/>
</dbReference>
<comment type="caution">
    <text evidence="1">The sequence shown here is derived from an EMBL/GenBank/DDBJ whole genome shotgun (WGS) entry which is preliminary data.</text>
</comment>
<dbReference type="EMBL" id="JAAAHY010000408">
    <property type="protein sequence ID" value="KAF9964090.1"/>
    <property type="molecule type" value="Genomic_DNA"/>
</dbReference>
<accession>A0A9P6J9F2</accession>
<organism evidence="1 2">
    <name type="scientific">Mortierella alpina</name>
    <name type="common">Oleaginous fungus</name>
    <name type="synonym">Mortierella renispora</name>
    <dbReference type="NCBI Taxonomy" id="64518"/>
    <lineage>
        <taxon>Eukaryota</taxon>
        <taxon>Fungi</taxon>
        <taxon>Fungi incertae sedis</taxon>
        <taxon>Mucoromycota</taxon>
        <taxon>Mortierellomycotina</taxon>
        <taxon>Mortierellomycetes</taxon>
        <taxon>Mortierellales</taxon>
        <taxon>Mortierellaceae</taxon>
        <taxon>Mortierella</taxon>
    </lineage>
</organism>
<gene>
    <name evidence="1" type="ORF">BGZ70_006953</name>
</gene>
<keyword evidence="2" id="KW-1185">Reference proteome</keyword>
<sequence>MRSNLLVAKNSRQNAQVACLLNEPAAPGQSTHNYFLHDKLIDCRHVGIFDSKPTEELQNAYEDYDCDNKLGLFQLLVNAQNVIAVLPDED</sequence>
<proteinExistence type="predicted"/>
<dbReference type="AlphaFoldDB" id="A0A9P6J9F2"/>
<evidence type="ECO:0000313" key="1">
    <source>
        <dbReference type="EMBL" id="KAF9964090.1"/>
    </source>
</evidence>